<organism evidence="2 3">
    <name type="scientific">Linum tenue</name>
    <dbReference type="NCBI Taxonomy" id="586396"/>
    <lineage>
        <taxon>Eukaryota</taxon>
        <taxon>Viridiplantae</taxon>
        <taxon>Streptophyta</taxon>
        <taxon>Embryophyta</taxon>
        <taxon>Tracheophyta</taxon>
        <taxon>Spermatophyta</taxon>
        <taxon>Magnoliopsida</taxon>
        <taxon>eudicotyledons</taxon>
        <taxon>Gunneridae</taxon>
        <taxon>Pentapetalae</taxon>
        <taxon>rosids</taxon>
        <taxon>fabids</taxon>
        <taxon>Malpighiales</taxon>
        <taxon>Linaceae</taxon>
        <taxon>Linum</taxon>
    </lineage>
</organism>
<name>A0AAV0RAT2_9ROSI</name>
<reference evidence="2" key="1">
    <citation type="submission" date="2022-08" db="EMBL/GenBank/DDBJ databases">
        <authorList>
            <person name="Gutierrez-Valencia J."/>
        </authorList>
    </citation>
    <scope>NUCLEOTIDE SEQUENCE</scope>
</reference>
<gene>
    <name evidence="2" type="ORF">LITE_LOCUS47266</name>
</gene>
<evidence type="ECO:0000256" key="1">
    <source>
        <dbReference type="SAM" id="MobiDB-lite"/>
    </source>
</evidence>
<evidence type="ECO:0000313" key="3">
    <source>
        <dbReference type="Proteomes" id="UP001154282"/>
    </source>
</evidence>
<accession>A0AAV0RAT2</accession>
<comment type="caution">
    <text evidence="2">The sequence shown here is derived from an EMBL/GenBank/DDBJ whole genome shotgun (WGS) entry which is preliminary data.</text>
</comment>
<proteinExistence type="predicted"/>
<keyword evidence="3" id="KW-1185">Reference proteome</keyword>
<sequence>MVLFDFKSDKHFVTSSDETAIRVCQLNDPTIHPSYIRKTHWKEVGTIIVDTDNNGDDNDDLAEEQYYDGLLFFDGHGKIEGQEALTKLARHLSQSGLMVSPGGYCFQDVTELGEHRDSGAHYLRLNDLFSWPRHGVAMARNTAWQRLELKYTTVLPGGQKKTSKQSWRRTPQPPLPTTTNDEMVHRSRRRPVPPNTWSDDISASTYFYMSDVKADFLPFFGGGFKVRVVDEDTKNWSAPSMILMYCEGGEPFDQNDWWFVKIVHPDGGLTMLAYYDGDQRYSADGYRGSAARFPIPRNCSVWTSTSLFMVYLFGEYRLAFLYRD</sequence>
<dbReference type="EMBL" id="CAMGYJ010000010">
    <property type="protein sequence ID" value="CAI0554629.1"/>
    <property type="molecule type" value="Genomic_DNA"/>
</dbReference>
<dbReference type="Proteomes" id="UP001154282">
    <property type="component" value="Unassembled WGS sequence"/>
</dbReference>
<evidence type="ECO:0000313" key="2">
    <source>
        <dbReference type="EMBL" id="CAI0554629.1"/>
    </source>
</evidence>
<dbReference type="AlphaFoldDB" id="A0AAV0RAT2"/>
<protein>
    <submittedName>
        <fullName evidence="2">Uncharacterized protein</fullName>
    </submittedName>
</protein>
<feature type="region of interest" description="Disordered" evidence="1">
    <location>
        <begin position="157"/>
        <end position="195"/>
    </location>
</feature>